<keyword evidence="1" id="KW-0472">Membrane</keyword>
<name>A0ABV3RI71_9RHOB</name>
<keyword evidence="1" id="KW-0812">Transmembrane</keyword>
<protein>
    <submittedName>
        <fullName evidence="2">Uncharacterized protein</fullName>
    </submittedName>
</protein>
<dbReference type="EMBL" id="JBFNXX010000002">
    <property type="protein sequence ID" value="MEW9918665.1"/>
    <property type="molecule type" value="Genomic_DNA"/>
</dbReference>
<dbReference type="Proteomes" id="UP001556098">
    <property type="component" value="Unassembled WGS sequence"/>
</dbReference>
<comment type="caution">
    <text evidence="2">The sequence shown here is derived from an EMBL/GenBank/DDBJ whole genome shotgun (WGS) entry which is preliminary data.</text>
</comment>
<sequence>MNTATKIVGAVAVVALAAVAFYMVDIDQTQEARLPDVDVSVEGGQMPEFNAEVGSVEMTEEEVTVEVPDVEITMEEETVTVPGISVTPPNNGG</sequence>
<keyword evidence="3" id="KW-1185">Reference proteome</keyword>
<proteinExistence type="predicted"/>
<gene>
    <name evidence="2" type="ORF">AB2B41_03565</name>
</gene>
<accession>A0ABV3RI71</accession>
<feature type="transmembrane region" description="Helical" evidence="1">
    <location>
        <begin position="6"/>
        <end position="24"/>
    </location>
</feature>
<reference evidence="2 3" key="1">
    <citation type="submission" date="2024-07" db="EMBL/GenBank/DDBJ databases">
        <title>Marimonas sp.nov., isolated from tidal-flat sediment.</title>
        <authorList>
            <person name="Jayan J.N."/>
            <person name="Lee S.S."/>
        </authorList>
    </citation>
    <scope>NUCLEOTIDE SEQUENCE [LARGE SCALE GENOMIC DNA]</scope>
    <source>
        <strain evidence="2 3">MJW-29</strain>
    </source>
</reference>
<evidence type="ECO:0000313" key="2">
    <source>
        <dbReference type="EMBL" id="MEW9918665.1"/>
    </source>
</evidence>
<organism evidence="2 3">
    <name type="scientific">Sulfitobacter sediminis</name>
    <dbReference type="NCBI Taxonomy" id="3234186"/>
    <lineage>
        <taxon>Bacteria</taxon>
        <taxon>Pseudomonadati</taxon>
        <taxon>Pseudomonadota</taxon>
        <taxon>Alphaproteobacteria</taxon>
        <taxon>Rhodobacterales</taxon>
        <taxon>Roseobacteraceae</taxon>
        <taxon>Sulfitobacter</taxon>
    </lineage>
</organism>
<evidence type="ECO:0000313" key="3">
    <source>
        <dbReference type="Proteomes" id="UP001556098"/>
    </source>
</evidence>
<dbReference type="RefSeq" id="WP_367876368.1">
    <property type="nucleotide sequence ID" value="NZ_JBFNXX010000002.1"/>
</dbReference>
<evidence type="ECO:0000256" key="1">
    <source>
        <dbReference type="SAM" id="Phobius"/>
    </source>
</evidence>
<keyword evidence="1" id="KW-1133">Transmembrane helix</keyword>